<evidence type="ECO:0000313" key="9">
    <source>
        <dbReference type="Proteomes" id="UP000257109"/>
    </source>
</evidence>
<sequence length="160" mass="18371">MYEKCHMWAEAYFRGHFCAGMKSTRVCESICEHLSRFSQHKLCNSLINMIRQLLKSGGMRGSWRHFCLSLNKDGGSNRLGNFKRQSLVCEVMFKPSGPSIKCSCLKFETMGFPCCHAIHIIKYEQLEKIAQDLIHPRWTKSASLVHSFGSITCLRSLMML</sequence>
<dbReference type="Pfam" id="PF04434">
    <property type="entry name" value="SWIM"/>
    <property type="match status" value="1"/>
</dbReference>
<protein>
    <recommendedName>
        <fullName evidence="6">Protein FAR1-RELATED SEQUENCE</fullName>
    </recommendedName>
</protein>
<keyword evidence="9" id="KW-1185">Reference proteome</keyword>
<dbReference type="STRING" id="157652.A0A371FKZ1"/>
<organism evidence="8 9">
    <name type="scientific">Mucuna pruriens</name>
    <name type="common">Velvet bean</name>
    <name type="synonym">Dolichos pruriens</name>
    <dbReference type="NCBI Taxonomy" id="157652"/>
    <lineage>
        <taxon>Eukaryota</taxon>
        <taxon>Viridiplantae</taxon>
        <taxon>Streptophyta</taxon>
        <taxon>Embryophyta</taxon>
        <taxon>Tracheophyta</taxon>
        <taxon>Spermatophyta</taxon>
        <taxon>Magnoliopsida</taxon>
        <taxon>eudicotyledons</taxon>
        <taxon>Gunneridae</taxon>
        <taxon>Pentapetalae</taxon>
        <taxon>rosids</taxon>
        <taxon>fabids</taxon>
        <taxon>Fabales</taxon>
        <taxon>Fabaceae</taxon>
        <taxon>Papilionoideae</taxon>
        <taxon>50 kb inversion clade</taxon>
        <taxon>NPAAA clade</taxon>
        <taxon>indigoferoid/millettioid clade</taxon>
        <taxon>Phaseoleae</taxon>
        <taxon>Mucuna</taxon>
    </lineage>
</organism>
<comment type="subcellular location">
    <subcellularLocation>
        <location evidence="6">Nucleus</location>
    </subcellularLocation>
</comment>
<dbReference type="Proteomes" id="UP000257109">
    <property type="component" value="Unassembled WGS sequence"/>
</dbReference>
<name>A0A371FKZ1_MUCPR</name>
<evidence type="ECO:0000313" key="8">
    <source>
        <dbReference type="EMBL" id="RDX78803.1"/>
    </source>
</evidence>
<keyword evidence="3 5" id="KW-0863">Zinc-finger</keyword>
<comment type="function">
    <text evidence="6">Putative transcription activator involved in regulating light control of development.</text>
</comment>
<evidence type="ECO:0000256" key="2">
    <source>
        <dbReference type="ARBA" id="ARBA00022723"/>
    </source>
</evidence>
<dbReference type="PANTHER" id="PTHR31669">
    <property type="entry name" value="PROTEIN FAR1-RELATED SEQUENCE 10-RELATED"/>
    <property type="match status" value="1"/>
</dbReference>
<feature type="domain" description="SWIM-type" evidence="7">
    <location>
        <begin position="87"/>
        <end position="125"/>
    </location>
</feature>
<dbReference type="InterPro" id="IPR006564">
    <property type="entry name" value="Znf_PMZ"/>
</dbReference>
<keyword evidence="6" id="KW-0539">Nucleus</keyword>
<evidence type="ECO:0000259" key="7">
    <source>
        <dbReference type="PROSITE" id="PS50966"/>
    </source>
</evidence>
<dbReference type="InterPro" id="IPR007527">
    <property type="entry name" value="Znf_SWIM"/>
</dbReference>
<dbReference type="GO" id="GO:0006355">
    <property type="term" value="P:regulation of DNA-templated transcription"/>
    <property type="evidence" value="ECO:0007669"/>
    <property type="project" value="UniProtKB-UniRule"/>
</dbReference>
<dbReference type="PANTHER" id="PTHR31669:SF251">
    <property type="entry name" value="PROTEIN FAR1-RELATED SEQUENCE"/>
    <property type="match status" value="1"/>
</dbReference>
<gene>
    <name evidence="8" type="ORF">CR513_40867</name>
</gene>
<feature type="non-terminal residue" evidence="8">
    <location>
        <position position="1"/>
    </location>
</feature>
<dbReference type="SMART" id="SM00575">
    <property type="entry name" value="ZnF_PMZ"/>
    <property type="match status" value="1"/>
</dbReference>
<evidence type="ECO:0000256" key="5">
    <source>
        <dbReference type="PROSITE-ProRule" id="PRU00325"/>
    </source>
</evidence>
<dbReference type="InterPro" id="IPR031052">
    <property type="entry name" value="FHY3/FAR1"/>
</dbReference>
<dbReference type="OrthoDB" id="1433805at2759"/>
<evidence type="ECO:0000256" key="1">
    <source>
        <dbReference type="ARBA" id="ARBA00005889"/>
    </source>
</evidence>
<evidence type="ECO:0000256" key="3">
    <source>
        <dbReference type="ARBA" id="ARBA00022771"/>
    </source>
</evidence>
<evidence type="ECO:0000256" key="6">
    <source>
        <dbReference type="RuleBase" id="RU367018"/>
    </source>
</evidence>
<proteinExistence type="inferred from homology"/>
<keyword evidence="4 6" id="KW-0862">Zinc</keyword>
<dbReference type="PROSITE" id="PS50966">
    <property type="entry name" value="ZF_SWIM"/>
    <property type="match status" value="1"/>
</dbReference>
<dbReference type="AlphaFoldDB" id="A0A371FKZ1"/>
<comment type="caution">
    <text evidence="8">The sequence shown here is derived from an EMBL/GenBank/DDBJ whole genome shotgun (WGS) entry which is preliminary data.</text>
</comment>
<evidence type="ECO:0000256" key="4">
    <source>
        <dbReference type="ARBA" id="ARBA00022833"/>
    </source>
</evidence>
<dbReference type="EMBL" id="QJKJ01008742">
    <property type="protein sequence ID" value="RDX78803.1"/>
    <property type="molecule type" value="Genomic_DNA"/>
</dbReference>
<comment type="similarity">
    <text evidence="1 6">Belongs to the FHY3/FAR1 family.</text>
</comment>
<accession>A0A371FKZ1</accession>
<reference evidence="8" key="1">
    <citation type="submission" date="2018-05" db="EMBL/GenBank/DDBJ databases">
        <title>Draft genome of Mucuna pruriens seed.</title>
        <authorList>
            <person name="Nnadi N.E."/>
            <person name="Vos R."/>
            <person name="Hasami M.H."/>
            <person name="Devisetty U.K."/>
            <person name="Aguiy J.C."/>
        </authorList>
    </citation>
    <scope>NUCLEOTIDE SEQUENCE [LARGE SCALE GENOMIC DNA]</scope>
    <source>
        <strain evidence="8">JCA_2017</strain>
    </source>
</reference>
<keyword evidence="2 6" id="KW-0479">Metal-binding</keyword>
<dbReference type="GO" id="GO:0008270">
    <property type="term" value="F:zinc ion binding"/>
    <property type="evidence" value="ECO:0007669"/>
    <property type="project" value="UniProtKB-UniRule"/>
</dbReference>
<dbReference type="GO" id="GO:0005634">
    <property type="term" value="C:nucleus"/>
    <property type="evidence" value="ECO:0007669"/>
    <property type="project" value="UniProtKB-SubCell"/>
</dbReference>